<reference evidence="3 4" key="1">
    <citation type="submission" date="2017-10" db="EMBL/GenBank/DDBJ databases">
        <title>FDA dAtabase for Regulatory Grade micrObial Sequences (FDA-ARGOS): Supporting development and validation of Infectious Disease Dx tests.</title>
        <authorList>
            <person name="Campos J."/>
            <person name="Goldberg B."/>
            <person name="Tallon L.J."/>
            <person name="Sadzewicz L."/>
            <person name="Sengamalay N."/>
            <person name="Ott S."/>
            <person name="Godinez A."/>
            <person name="Nagaraj S."/>
            <person name="Vyas G."/>
            <person name="Aluvathingal J."/>
            <person name="Nadendla S."/>
            <person name="Geyer C."/>
            <person name="Nandy P."/>
            <person name="Hobson J."/>
            <person name="Sichtig H."/>
        </authorList>
    </citation>
    <scope>NUCLEOTIDE SEQUENCE [LARGE SCALE GENOMIC DNA]</scope>
    <source>
        <strain evidence="3 4">FDAARGOS_185</strain>
    </source>
</reference>
<feature type="coiled-coil region" evidence="1">
    <location>
        <begin position="98"/>
        <end position="127"/>
    </location>
</feature>
<feature type="compositionally biased region" description="Gly residues" evidence="2">
    <location>
        <begin position="17"/>
        <end position="30"/>
    </location>
</feature>
<organism evidence="3 4">
    <name type="scientific">Enterococcus avium</name>
    <name type="common">Streptococcus avium</name>
    <dbReference type="NCBI Taxonomy" id="33945"/>
    <lineage>
        <taxon>Bacteria</taxon>
        <taxon>Bacillati</taxon>
        <taxon>Bacillota</taxon>
        <taxon>Bacilli</taxon>
        <taxon>Lactobacillales</taxon>
        <taxon>Enterococcaceae</taxon>
        <taxon>Enterococcus</taxon>
    </lineage>
</organism>
<evidence type="ECO:0008006" key="5">
    <source>
        <dbReference type="Google" id="ProtNLM"/>
    </source>
</evidence>
<comment type="caution">
    <text evidence="3">The sequence shown here is derived from an EMBL/GenBank/DDBJ whole genome shotgun (WGS) entry which is preliminary data.</text>
</comment>
<dbReference type="AlphaFoldDB" id="A0A8B5W029"/>
<feature type="compositionally biased region" description="Low complexity" evidence="2">
    <location>
        <begin position="31"/>
        <end position="49"/>
    </location>
</feature>
<dbReference type="RefSeq" id="WP_144324616.1">
    <property type="nucleotide sequence ID" value="NZ_PDXQ01000001.1"/>
</dbReference>
<protein>
    <recommendedName>
        <fullName evidence="5">DUF4355 domain-containing protein</fullName>
    </recommendedName>
</protein>
<dbReference type="Proteomes" id="UP000316316">
    <property type="component" value="Unassembled WGS sequence"/>
</dbReference>
<sequence>MKKRLLMPMNLQLFAEGGEGGSDNGAGGGASTNSQQGQQSQGEGQQSEGSEGDQGTGKTFSREDVAKMITAETAKAVAKAQEEWKAEQSEATKLAQMNADQKAEYEREKLEAKIAELEQQQTLSEMSKTATKMLADKGVQANEGILSFVVKDTAEDTAGAVKGFLALIDEQREIIKADFEKRLGGKVPLDGTSQSETVGEYGKTLAQRTKVETPKNTYFKN</sequence>
<name>A0A8B5W029_ENTAV</name>
<dbReference type="Pfam" id="PF14265">
    <property type="entry name" value="DUF4355"/>
    <property type="match status" value="1"/>
</dbReference>
<evidence type="ECO:0000313" key="4">
    <source>
        <dbReference type="Proteomes" id="UP000316316"/>
    </source>
</evidence>
<evidence type="ECO:0000256" key="2">
    <source>
        <dbReference type="SAM" id="MobiDB-lite"/>
    </source>
</evidence>
<dbReference type="EMBL" id="PDXQ01000001">
    <property type="protein sequence ID" value="TRZ33300.1"/>
    <property type="molecule type" value="Genomic_DNA"/>
</dbReference>
<evidence type="ECO:0000313" key="3">
    <source>
        <dbReference type="EMBL" id="TRZ33300.1"/>
    </source>
</evidence>
<gene>
    <name evidence="3" type="ORF">AUF17_04090</name>
</gene>
<proteinExistence type="predicted"/>
<evidence type="ECO:0000256" key="1">
    <source>
        <dbReference type="SAM" id="Coils"/>
    </source>
</evidence>
<accession>A0A8B5W029</accession>
<feature type="region of interest" description="Disordered" evidence="2">
    <location>
        <begin position="1"/>
        <end position="66"/>
    </location>
</feature>
<dbReference type="InterPro" id="IPR025580">
    <property type="entry name" value="Gp46"/>
</dbReference>
<keyword evidence="1" id="KW-0175">Coiled coil</keyword>